<evidence type="ECO:0000256" key="1">
    <source>
        <dbReference type="SAM" id="MobiDB-lite"/>
    </source>
</evidence>
<feature type="region of interest" description="Disordered" evidence="1">
    <location>
        <begin position="52"/>
        <end position="73"/>
    </location>
</feature>
<accession>A0ABQ0IQL2</accession>
<gene>
    <name evidence="2" type="ORF">GP2_044_00010</name>
</gene>
<organism evidence="2 3">
    <name type="scientific">Gordonia paraffinivorans NBRC 108238</name>
    <dbReference type="NCBI Taxonomy" id="1223543"/>
    <lineage>
        <taxon>Bacteria</taxon>
        <taxon>Bacillati</taxon>
        <taxon>Actinomycetota</taxon>
        <taxon>Actinomycetes</taxon>
        <taxon>Mycobacteriales</taxon>
        <taxon>Gordoniaceae</taxon>
        <taxon>Gordonia</taxon>
    </lineage>
</organism>
<dbReference type="EMBL" id="BAOQ01000044">
    <property type="protein sequence ID" value="GAC85852.1"/>
    <property type="molecule type" value="Genomic_DNA"/>
</dbReference>
<sequence length="99" mass="10859">AKARSGGGDDRTLDVDERAELGRLRRENSELRVDREFLKEAAAFFASEQNRGRRLPADRLGEGPLLGRSNDPTARGVSVRLLQVAQRQGCRSELGPAVS</sequence>
<protein>
    <submittedName>
        <fullName evidence="2">Transposase</fullName>
    </submittedName>
</protein>
<evidence type="ECO:0000313" key="2">
    <source>
        <dbReference type="EMBL" id="GAC85852.1"/>
    </source>
</evidence>
<keyword evidence="3" id="KW-1185">Reference proteome</keyword>
<feature type="non-terminal residue" evidence="2">
    <location>
        <position position="1"/>
    </location>
</feature>
<proteinExistence type="predicted"/>
<comment type="caution">
    <text evidence="2">The sequence shown here is derived from an EMBL/GenBank/DDBJ whole genome shotgun (WGS) entry which is preliminary data.</text>
</comment>
<evidence type="ECO:0000313" key="3">
    <source>
        <dbReference type="Proteomes" id="UP000035021"/>
    </source>
</evidence>
<dbReference type="Proteomes" id="UP000035021">
    <property type="component" value="Unassembled WGS sequence"/>
</dbReference>
<name>A0ABQ0IQL2_9ACTN</name>
<reference evidence="2 3" key="1">
    <citation type="submission" date="2013-02" db="EMBL/GenBank/DDBJ databases">
        <title>Whole genome shotgun sequence of Gordonia paraffinivorans NBRC 108238.</title>
        <authorList>
            <person name="Isaki-Nakamura S."/>
            <person name="Hosoyama A."/>
            <person name="Tsuchikane K."/>
            <person name="Ando Y."/>
            <person name="Baba S."/>
            <person name="Ohji S."/>
            <person name="Hamada M."/>
            <person name="Tamura T."/>
            <person name="Yamazoe A."/>
            <person name="Yamazaki S."/>
            <person name="Fujita N."/>
        </authorList>
    </citation>
    <scope>NUCLEOTIDE SEQUENCE [LARGE SCALE GENOMIC DNA]</scope>
    <source>
        <strain evidence="2 3">NBRC 108238</strain>
    </source>
</reference>